<dbReference type="InterPro" id="IPR058163">
    <property type="entry name" value="LysR-type_TF_proteobact-type"/>
</dbReference>
<dbReference type="FunFam" id="1.10.10.10:FF:000001">
    <property type="entry name" value="LysR family transcriptional regulator"/>
    <property type="match status" value="1"/>
</dbReference>
<keyword evidence="2" id="KW-0805">Transcription regulation</keyword>
<dbReference type="KEGG" id="sdn:Sden_1100"/>
<dbReference type="RefSeq" id="WP_011495550.1">
    <property type="nucleotide sequence ID" value="NC_007954.1"/>
</dbReference>
<dbReference type="Gene3D" id="1.10.10.10">
    <property type="entry name" value="Winged helix-like DNA-binding domain superfamily/Winged helix DNA-binding domain"/>
    <property type="match status" value="1"/>
</dbReference>
<proteinExistence type="inferred from homology"/>
<evidence type="ECO:0000313" key="7">
    <source>
        <dbReference type="Proteomes" id="UP000001982"/>
    </source>
</evidence>
<evidence type="ECO:0000313" key="6">
    <source>
        <dbReference type="EMBL" id="ABE54388.1"/>
    </source>
</evidence>
<dbReference type="eggNOG" id="COG0583">
    <property type="taxonomic scope" value="Bacteria"/>
</dbReference>
<dbReference type="Gene3D" id="3.40.190.290">
    <property type="match status" value="1"/>
</dbReference>
<protein>
    <submittedName>
        <fullName evidence="6">Transcriptional regulator, LysR family</fullName>
    </submittedName>
</protein>
<keyword evidence="3" id="KW-0238">DNA-binding</keyword>
<comment type="similarity">
    <text evidence="1">Belongs to the LysR transcriptional regulatory family.</text>
</comment>
<dbReference type="Proteomes" id="UP000001982">
    <property type="component" value="Chromosome"/>
</dbReference>
<evidence type="ECO:0000256" key="3">
    <source>
        <dbReference type="ARBA" id="ARBA00023125"/>
    </source>
</evidence>
<dbReference type="PANTHER" id="PTHR30537">
    <property type="entry name" value="HTH-TYPE TRANSCRIPTIONAL REGULATOR"/>
    <property type="match status" value="1"/>
</dbReference>
<keyword evidence="7" id="KW-1185">Reference proteome</keyword>
<dbReference type="SUPFAM" id="SSF46785">
    <property type="entry name" value="Winged helix' DNA-binding domain"/>
    <property type="match status" value="1"/>
</dbReference>
<keyword evidence="4" id="KW-0804">Transcription</keyword>
<dbReference type="InterPro" id="IPR005119">
    <property type="entry name" value="LysR_subst-bd"/>
</dbReference>
<dbReference type="OrthoDB" id="9786526at2"/>
<dbReference type="FunFam" id="3.40.190.290:FF:000001">
    <property type="entry name" value="Transcriptional regulator, LysR family"/>
    <property type="match status" value="1"/>
</dbReference>
<dbReference type="Pfam" id="PF03466">
    <property type="entry name" value="LysR_substrate"/>
    <property type="match status" value="1"/>
</dbReference>
<dbReference type="STRING" id="318161.Sden_1100"/>
<dbReference type="PANTHER" id="PTHR30537:SF21">
    <property type="entry name" value="HTH-TYPE TRANSCRIPTIONAL REGULATOR SINR-RELATED"/>
    <property type="match status" value="1"/>
</dbReference>
<evidence type="ECO:0000256" key="2">
    <source>
        <dbReference type="ARBA" id="ARBA00023015"/>
    </source>
</evidence>
<dbReference type="GO" id="GO:0043565">
    <property type="term" value="F:sequence-specific DNA binding"/>
    <property type="evidence" value="ECO:0007669"/>
    <property type="project" value="TreeGrafter"/>
</dbReference>
<organism evidence="6 7">
    <name type="scientific">Shewanella denitrificans (strain OS217 / ATCC BAA-1090 / DSM 15013)</name>
    <dbReference type="NCBI Taxonomy" id="318161"/>
    <lineage>
        <taxon>Bacteria</taxon>
        <taxon>Pseudomonadati</taxon>
        <taxon>Pseudomonadota</taxon>
        <taxon>Gammaproteobacteria</taxon>
        <taxon>Alteromonadales</taxon>
        <taxon>Shewanellaceae</taxon>
        <taxon>Shewanella</taxon>
    </lineage>
</organism>
<accession>Q12Q88</accession>
<dbReference type="PROSITE" id="PS50931">
    <property type="entry name" value="HTH_LYSR"/>
    <property type="match status" value="1"/>
</dbReference>
<dbReference type="AlphaFoldDB" id="Q12Q88"/>
<evidence type="ECO:0000259" key="5">
    <source>
        <dbReference type="PROSITE" id="PS50931"/>
    </source>
</evidence>
<evidence type="ECO:0000256" key="4">
    <source>
        <dbReference type="ARBA" id="ARBA00023163"/>
    </source>
</evidence>
<dbReference type="GO" id="GO:0003700">
    <property type="term" value="F:DNA-binding transcription factor activity"/>
    <property type="evidence" value="ECO:0007669"/>
    <property type="project" value="InterPro"/>
</dbReference>
<dbReference type="InterPro" id="IPR000847">
    <property type="entry name" value="LysR_HTH_N"/>
</dbReference>
<evidence type="ECO:0000256" key="1">
    <source>
        <dbReference type="ARBA" id="ARBA00009437"/>
    </source>
</evidence>
<dbReference type="CDD" id="cd08422">
    <property type="entry name" value="PBP2_CrgA_like"/>
    <property type="match status" value="1"/>
</dbReference>
<dbReference type="EMBL" id="CP000302">
    <property type="protein sequence ID" value="ABE54388.1"/>
    <property type="molecule type" value="Genomic_DNA"/>
</dbReference>
<dbReference type="HOGENOM" id="CLU_039613_16_4_6"/>
<dbReference type="GO" id="GO:0006351">
    <property type="term" value="P:DNA-templated transcription"/>
    <property type="evidence" value="ECO:0007669"/>
    <property type="project" value="TreeGrafter"/>
</dbReference>
<name>Q12Q88_SHEDO</name>
<dbReference type="InterPro" id="IPR036390">
    <property type="entry name" value="WH_DNA-bd_sf"/>
</dbReference>
<sequence>MNTQDLALFVRTADCGSITAAAQALDMSTAAASAAVKRLEKQLNSTLFIRSTRQLRLTTEGEHFLLHCRKALDTLAAGQASMEALQGRIAGEVRISAPSDLGRNLLLPWIDDIMDEHPDLRLHLIIGDSLADFYHDRIDLALRYGRPNDSSMVAFNIANVERIICASPSYLSRFGMPLTPADLADHNCLLYHLNDRPFDLWEFETKSPTGTTGEREPEQFKIRVKSNRCCNDGDLVHRWALAGKGIANKSRLDVNHDLAAGRLVKLLPDYHSPQKELNLLCPSRSQVTPTVLLLRDMLRDKFKQMLG</sequence>
<reference evidence="6 7" key="1">
    <citation type="submission" date="2006-03" db="EMBL/GenBank/DDBJ databases">
        <title>Complete sequence of Shewanella denitrificans OS217.</title>
        <authorList>
            <consortium name="US DOE Joint Genome Institute"/>
            <person name="Copeland A."/>
            <person name="Lucas S."/>
            <person name="Lapidus A."/>
            <person name="Barry K."/>
            <person name="Detter J.C."/>
            <person name="Glavina del Rio T."/>
            <person name="Hammon N."/>
            <person name="Israni S."/>
            <person name="Dalin E."/>
            <person name="Tice H."/>
            <person name="Pitluck S."/>
            <person name="Brettin T."/>
            <person name="Bruce D."/>
            <person name="Han C."/>
            <person name="Tapia R."/>
            <person name="Gilna P."/>
            <person name="Kiss H."/>
            <person name="Schmutz J."/>
            <person name="Larimer F."/>
            <person name="Land M."/>
            <person name="Hauser L."/>
            <person name="Kyrpides N."/>
            <person name="Lykidis A."/>
            <person name="Richardson P."/>
        </authorList>
    </citation>
    <scope>NUCLEOTIDE SEQUENCE [LARGE SCALE GENOMIC DNA]</scope>
    <source>
        <strain evidence="7">OS217 / ATCC BAA-1090 / DSM 15013</strain>
    </source>
</reference>
<feature type="domain" description="HTH lysR-type" evidence="5">
    <location>
        <begin position="1"/>
        <end position="58"/>
    </location>
</feature>
<gene>
    <name evidence="6" type="ordered locus">Sden_1100</name>
</gene>
<dbReference type="Pfam" id="PF00126">
    <property type="entry name" value="HTH_1"/>
    <property type="match status" value="1"/>
</dbReference>
<dbReference type="SUPFAM" id="SSF53850">
    <property type="entry name" value="Periplasmic binding protein-like II"/>
    <property type="match status" value="1"/>
</dbReference>
<dbReference type="InterPro" id="IPR036388">
    <property type="entry name" value="WH-like_DNA-bd_sf"/>
</dbReference>